<dbReference type="PANTHER" id="PTHR35518:SF2">
    <property type="entry name" value="MAINTENANCE OF TELOMERE CAPPING PROTEIN 6"/>
    <property type="match status" value="1"/>
</dbReference>
<dbReference type="InterPro" id="IPR018378">
    <property type="entry name" value="C-type_lectin_CS"/>
</dbReference>
<keyword evidence="6" id="KW-0732">Signal</keyword>
<evidence type="ECO:0000313" key="8">
    <source>
        <dbReference type="EMBL" id="GAA4650188.1"/>
    </source>
</evidence>
<evidence type="ECO:0000259" key="7">
    <source>
        <dbReference type="PROSITE" id="PS50041"/>
    </source>
</evidence>
<dbReference type="InterPro" id="IPR051008">
    <property type="entry name" value="Telomere_Capping_Maintenance"/>
</dbReference>
<sequence length="539" mass="60457">MKKTIRHWASLLALTAVTATAQAESQDPWLKQGLKDQRTLTLWEPLGKFKSPGTHNSYNATDYKGSDPLHLSDPNHYLTMTAQLEAGVRMLEIDTWWYGPSGNIKLCHTLCHVEDQYLSEAANEINQWLRRPENRNEVLVLYVEDHADGRYDQMFTDFGQLTELMLPVAYEGAAFPDQLTPMEILSQGKQIVLIGVDGAPSGHPIKQLNHGFIRSNQSVFDGRFTGYPTCDFGGTSAEQMDQRLTRLYEDQTNLATGVGLGRKLNADQAKALTDCGFGLFGYDKMTTNDARLYSNVWSWGGGEPNDYGSGEDCAVQRPDGRWNDDSCAKQYRFACQDERSGDWRITSATGTFDVGQLSCQTEFGNYFAFGVPKSGYHNRRLQDAANGQAVWINFNDRANEGQWVPDGRSMPELPAQDTAASQLIFSSYGVCLDIEDRRAEPGVPVHAWQCHAAASQYWFYTEEQEIRSALNPELCVDAAGAGTSNGTPVVLWNCNGQDNQKWVRDNFGRLLAKMDTRKALDIKDPQVVRILAQLEHRFW</sequence>
<dbReference type="InterPro" id="IPR016186">
    <property type="entry name" value="C-type_lectin-like/link_sf"/>
</dbReference>
<comment type="subcellular location">
    <subcellularLocation>
        <location evidence="1">Membrane</location>
    </subcellularLocation>
</comment>
<dbReference type="Pfam" id="PF00059">
    <property type="entry name" value="Lectin_C"/>
    <property type="match status" value="1"/>
</dbReference>
<evidence type="ECO:0000256" key="6">
    <source>
        <dbReference type="SAM" id="SignalP"/>
    </source>
</evidence>
<dbReference type="Pfam" id="PF26146">
    <property type="entry name" value="PI-PLC_X"/>
    <property type="match status" value="1"/>
</dbReference>
<dbReference type="Gene3D" id="3.20.20.190">
    <property type="entry name" value="Phosphatidylinositol (PI) phosphodiesterase"/>
    <property type="match status" value="1"/>
</dbReference>
<dbReference type="Proteomes" id="UP001500604">
    <property type="component" value="Unassembled WGS sequence"/>
</dbReference>
<evidence type="ECO:0000256" key="1">
    <source>
        <dbReference type="ARBA" id="ARBA00004370"/>
    </source>
</evidence>
<dbReference type="InterPro" id="IPR017946">
    <property type="entry name" value="PLC-like_Pdiesterase_TIM-brl"/>
</dbReference>
<dbReference type="InterPro" id="IPR016187">
    <property type="entry name" value="CTDL_fold"/>
</dbReference>
<reference evidence="9" key="1">
    <citation type="journal article" date="2019" name="Int. J. Syst. Evol. Microbiol.">
        <title>The Global Catalogue of Microorganisms (GCM) 10K type strain sequencing project: providing services to taxonomists for standard genome sequencing and annotation.</title>
        <authorList>
            <consortium name="The Broad Institute Genomics Platform"/>
            <consortium name="The Broad Institute Genome Sequencing Center for Infectious Disease"/>
            <person name="Wu L."/>
            <person name="Ma J."/>
        </authorList>
    </citation>
    <scope>NUCLEOTIDE SEQUENCE [LARGE SCALE GENOMIC DNA]</scope>
    <source>
        <strain evidence="9">JCM 17805</strain>
    </source>
</reference>
<dbReference type="InterPro" id="IPR000772">
    <property type="entry name" value="Ricin_B_lectin"/>
</dbReference>
<dbReference type="PROSITE" id="PS50231">
    <property type="entry name" value="RICIN_B_LECTIN"/>
    <property type="match status" value="1"/>
</dbReference>
<keyword evidence="3" id="KW-1133">Transmembrane helix</keyword>
<dbReference type="PROSITE" id="PS00615">
    <property type="entry name" value="C_TYPE_LECTIN_1"/>
    <property type="match status" value="1"/>
</dbReference>
<dbReference type="SUPFAM" id="SSF51695">
    <property type="entry name" value="PLC-like phosphodiesterases"/>
    <property type="match status" value="1"/>
</dbReference>
<gene>
    <name evidence="8" type="ORF">GCM10023116_24710</name>
</gene>
<evidence type="ECO:0000256" key="2">
    <source>
        <dbReference type="ARBA" id="ARBA00022692"/>
    </source>
</evidence>
<keyword evidence="5" id="KW-1015">Disulfide bond</keyword>
<dbReference type="SUPFAM" id="SSF50370">
    <property type="entry name" value="Ricin B-like lectins"/>
    <property type="match status" value="1"/>
</dbReference>
<evidence type="ECO:0000256" key="5">
    <source>
        <dbReference type="ARBA" id="ARBA00023157"/>
    </source>
</evidence>
<dbReference type="Pfam" id="PF00652">
    <property type="entry name" value="Ricin_B_lectin"/>
    <property type="match status" value="1"/>
</dbReference>
<keyword evidence="4" id="KW-0472">Membrane</keyword>
<keyword evidence="2" id="KW-0812">Transmembrane</keyword>
<evidence type="ECO:0000256" key="4">
    <source>
        <dbReference type="ARBA" id="ARBA00023136"/>
    </source>
</evidence>
<dbReference type="PROSITE" id="PS50041">
    <property type="entry name" value="C_TYPE_LECTIN_2"/>
    <property type="match status" value="1"/>
</dbReference>
<organism evidence="8 9">
    <name type="scientific">Kistimonas scapharcae</name>
    <dbReference type="NCBI Taxonomy" id="1036133"/>
    <lineage>
        <taxon>Bacteria</taxon>
        <taxon>Pseudomonadati</taxon>
        <taxon>Pseudomonadota</taxon>
        <taxon>Gammaproteobacteria</taxon>
        <taxon>Oceanospirillales</taxon>
        <taxon>Endozoicomonadaceae</taxon>
        <taxon>Kistimonas</taxon>
    </lineage>
</organism>
<dbReference type="SMART" id="SM00458">
    <property type="entry name" value="RICIN"/>
    <property type="match status" value="1"/>
</dbReference>
<feature type="chain" id="PRO_5045044711" description="C-type lectin domain-containing protein" evidence="6">
    <location>
        <begin position="24"/>
        <end position="539"/>
    </location>
</feature>
<dbReference type="PROSITE" id="PS50007">
    <property type="entry name" value="PIPLC_X_DOMAIN"/>
    <property type="match status" value="1"/>
</dbReference>
<proteinExistence type="predicted"/>
<dbReference type="EMBL" id="BAABFL010000372">
    <property type="protein sequence ID" value="GAA4650188.1"/>
    <property type="molecule type" value="Genomic_DNA"/>
</dbReference>
<evidence type="ECO:0000256" key="3">
    <source>
        <dbReference type="ARBA" id="ARBA00022989"/>
    </source>
</evidence>
<dbReference type="Gene3D" id="3.10.100.10">
    <property type="entry name" value="Mannose-Binding Protein A, subunit A"/>
    <property type="match status" value="1"/>
</dbReference>
<evidence type="ECO:0000313" key="9">
    <source>
        <dbReference type="Proteomes" id="UP001500604"/>
    </source>
</evidence>
<name>A0ABP8V1T1_9GAMM</name>
<feature type="signal peptide" evidence="6">
    <location>
        <begin position="1"/>
        <end position="23"/>
    </location>
</feature>
<protein>
    <recommendedName>
        <fullName evidence="7">C-type lectin domain-containing protein</fullName>
    </recommendedName>
</protein>
<dbReference type="SUPFAM" id="SSF56436">
    <property type="entry name" value="C-type lectin-like"/>
    <property type="match status" value="1"/>
</dbReference>
<accession>A0ABP8V1T1</accession>
<dbReference type="Gene3D" id="2.80.10.50">
    <property type="match status" value="1"/>
</dbReference>
<dbReference type="RefSeq" id="WP_345196295.1">
    <property type="nucleotide sequence ID" value="NZ_BAABFL010000372.1"/>
</dbReference>
<dbReference type="PANTHER" id="PTHR35518">
    <property type="entry name" value="MAINTENANCE OF TELOMOERE CAPPING"/>
    <property type="match status" value="1"/>
</dbReference>
<keyword evidence="9" id="KW-1185">Reference proteome</keyword>
<comment type="caution">
    <text evidence="8">The sequence shown here is derived from an EMBL/GenBank/DDBJ whole genome shotgun (WGS) entry which is preliminary data.</text>
</comment>
<feature type="domain" description="C-type lectin" evidence="7">
    <location>
        <begin position="298"/>
        <end position="336"/>
    </location>
</feature>
<dbReference type="InterPro" id="IPR001304">
    <property type="entry name" value="C-type_lectin-like"/>
</dbReference>
<dbReference type="InterPro" id="IPR035992">
    <property type="entry name" value="Ricin_B-like_lectins"/>
</dbReference>